<dbReference type="SUPFAM" id="SSF102405">
    <property type="entry name" value="MCP/YpsA-like"/>
    <property type="match status" value="1"/>
</dbReference>
<evidence type="ECO:0000259" key="2">
    <source>
        <dbReference type="Pfam" id="PF02481"/>
    </source>
</evidence>
<evidence type="ECO:0000256" key="1">
    <source>
        <dbReference type="ARBA" id="ARBA00006525"/>
    </source>
</evidence>
<dbReference type="Gene3D" id="1.10.10.10">
    <property type="entry name" value="Winged helix-like DNA-binding domain superfamily/Winged helix DNA-binding domain"/>
    <property type="match status" value="1"/>
</dbReference>
<dbReference type="InterPro" id="IPR041614">
    <property type="entry name" value="DprA_WH"/>
</dbReference>
<keyword evidence="5" id="KW-1185">Reference proteome</keyword>
<evidence type="ECO:0000313" key="5">
    <source>
        <dbReference type="Proteomes" id="UP000316238"/>
    </source>
</evidence>
<protein>
    <submittedName>
        <fullName evidence="4">DNA protecting protein DprA</fullName>
    </submittedName>
</protein>
<dbReference type="Proteomes" id="UP000316238">
    <property type="component" value="Unassembled WGS sequence"/>
</dbReference>
<proteinExistence type="inferred from homology"/>
<evidence type="ECO:0000313" key="4">
    <source>
        <dbReference type="EMBL" id="TAA74853.1"/>
    </source>
</evidence>
<accession>A0A521G1E9</accession>
<dbReference type="PANTHER" id="PTHR43022">
    <property type="entry name" value="PROTEIN SMF"/>
    <property type="match status" value="1"/>
</dbReference>
<dbReference type="InterPro" id="IPR003488">
    <property type="entry name" value="DprA"/>
</dbReference>
<comment type="caution">
    <text evidence="4">The sequence shown here is derived from an EMBL/GenBank/DDBJ whole genome shotgun (WGS) entry which is preliminary data.</text>
</comment>
<organism evidence="4 5">
    <name type="scientific">Candidatus Electronema aureum</name>
    <dbReference type="NCBI Taxonomy" id="2005002"/>
    <lineage>
        <taxon>Bacteria</taxon>
        <taxon>Pseudomonadati</taxon>
        <taxon>Thermodesulfobacteriota</taxon>
        <taxon>Desulfobulbia</taxon>
        <taxon>Desulfobulbales</taxon>
        <taxon>Desulfobulbaceae</taxon>
        <taxon>Candidatus Electronema</taxon>
    </lineage>
</organism>
<dbReference type="InterPro" id="IPR057666">
    <property type="entry name" value="DrpA_SLOG"/>
</dbReference>
<reference evidence="4" key="1">
    <citation type="submission" date="2017-07" db="EMBL/GenBank/DDBJ databases">
        <title>The cable genome - Insights into the physiology and evolution of filamentous bacteria capable of sulfide oxidation via long distance electron transfer.</title>
        <authorList>
            <person name="Thorup C."/>
            <person name="Bjerg J.T."/>
            <person name="Schreiber L."/>
            <person name="Nielsen L.P."/>
            <person name="Kjeldsen K.U."/>
            <person name="Boesen T."/>
            <person name="Boggild A."/>
            <person name="Meysman F."/>
            <person name="Geelhoed J."/>
            <person name="Schramm A."/>
        </authorList>
    </citation>
    <scope>NUCLEOTIDE SEQUENCE [LARGE SCALE GENOMIC DNA]</scope>
    <source>
        <strain evidence="4">GS</strain>
    </source>
</reference>
<feature type="domain" description="Smf/DprA SLOG" evidence="2">
    <location>
        <begin position="92"/>
        <end position="294"/>
    </location>
</feature>
<dbReference type="AlphaFoldDB" id="A0A521G1E9"/>
<dbReference type="Gene3D" id="3.40.50.450">
    <property type="match status" value="1"/>
</dbReference>
<sequence>MAGPDSIRDWLALAALPGLGCTLIHRLVAVFGTPQAVLNAGRAVSQVEGIGPRLAAVFDNPTALAQARSWAAQEQERAAKIGVQLLCCNDLSLYPSLLQTIPDPPVLLWCRGDFSCFQLPTVALVGSRSATGYGRKVSFLLARQLTEAGCAVVSGLADGIDGQAHAGALAAGGRTIAVLGCGVDVIYPRFHNRLYEQVAAQGLIVSEYSLGTQPEGFRFPARNRIISGLSLGVVIVEAAARSGSLITARMALEQNREVFAVPGRIDSLQSEGVHRLIQQGAYLIHSVDDILMELPAVTLNGEKHDEAVPMAEELSASEKELLTLIDDPSPADIEELTEKSKLPVSDLHGLLLGLELKGLIRQLPGQQYERT</sequence>
<dbReference type="Pfam" id="PF02481">
    <property type="entry name" value="DNA_processg_A"/>
    <property type="match status" value="1"/>
</dbReference>
<evidence type="ECO:0000259" key="3">
    <source>
        <dbReference type="Pfam" id="PF17782"/>
    </source>
</evidence>
<dbReference type="InterPro" id="IPR036388">
    <property type="entry name" value="WH-like_DNA-bd_sf"/>
</dbReference>
<dbReference type="EMBL" id="NQJD01000016">
    <property type="protein sequence ID" value="TAA74853.1"/>
    <property type="molecule type" value="Genomic_DNA"/>
</dbReference>
<gene>
    <name evidence="4" type="ORF">CDV28_11629</name>
</gene>
<dbReference type="Pfam" id="PF17782">
    <property type="entry name" value="WHD_DprA"/>
    <property type="match status" value="1"/>
</dbReference>
<name>A0A521G1E9_9BACT</name>
<dbReference type="PANTHER" id="PTHR43022:SF1">
    <property type="entry name" value="PROTEIN SMF"/>
    <property type="match status" value="1"/>
</dbReference>
<feature type="domain" description="DprA winged helix" evidence="3">
    <location>
        <begin position="308"/>
        <end position="366"/>
    </location>
</feature>
<comment type="similarity">
    <text evidence="1">Belongs to the DprA/Smf family.</text>
</comment>
<dbReference type="GO" id="GO:0009294">
    <property type="term" value="P:DNA-mediated transformation"/>
    <property type="evidence" value="ECO:0007669"/>
    <property type="project" value="InterPro"/>
</dbReference>
<dbReference type="NCBIfam" id="TIGR00732">
    <property type="entry name" value="dprA"/>
    <property type="match status" value="1"/>
</dbReference>